<dbReference type="PROSITE" id="PS51257">
    <property type="entry name" value="PROKAR_LIPOPROTEIN"/>
    <property type="match status" value="1"/>
</dbReference>
<dbReference type="Pfam" id="PF13205">
    <property type="entry name" value="Big_5"/>
    <property type="match status" value="1"/>
</dbReference>
<dbReference type="InterPro" id="IPR032812">
    <property type="entry name" value="SbsA_Ig"/>
</dbReference>
<organism evidence="3 4">
    <name type="scientific">Flavobacterium ammoniigenes</name>
    <dbReference type="NCBI Taxonomy" id="1751095"/>
    <lineage>
        <taxon>Bacteria</taxon>
        <taxon>Pseudomonadati</taxon>
        <taxon>Bacteroidota</taxon>
        <taxon>Flavobacteriia</taxon>
        <taxon>Flavobacteriales</taxon>
        <taxon>Flavobacteriaceae</taxon>
        <taxon>Flavobacterium</taxon>
    </lineage>
</organism>
<protein>
    <recommendedName>
        <fullName evidence="2">SbsA Ig-like domain-containing protein</fullName>
    </recommendedName>
</protein>
<sequence length="557" mass="63463">MGKSFFKYCIGVVLIVLASCAKRGNITGGAKDTIAPVLKASFPKNFNTEFKGKTIKLTFDEFIKLKDLKKQLIISPPMKNEPLIFPSTPSKNISITINDTLQDNTTYSFNFGQSITDNNEGNPYSQFKYIFSTGKTIDSLAIGGKVKDAYFKEVEPFVSVMLYDVSNNYTDSIVYKQTPRYVTNTLDSLKTFKLENLKAGKYLLVAMKDYNSNNKFDPKKDKIGFYKQFITVPNDTVYELELFKEQLPFKAYKPTQASGNRLLLGYEGNLKTKTNRPKIVLKNKDQILPAVITQLPKKDSLQIWYKPIKTDSLAIAIAQGNYQKDFTFKVKDQKKDTLNIKIGQQGSLREKDYFTLESATPLVQFDTSKMSLVNKKSEAISFTTEYDEFQQLLHLNFKREADEEYQFQLKTGAVTDFFEKANDSLNFKINPNSIESYGNLLVNLQNAKRFPIIIELTNDKGEALISEYTAKNTSINFNLILPAKYTLRAIYDDNKNKAYDPGNFMAKQYAEEVIYFSKEVDVRANWDVVQAFDLSIPYTPEPKLKIKPKKGAKKTGL</sequence>
<dbReference type="EMBL" id="AP025184">
    <property type="protein sequence ID" value="BDB54102.1"/>
    <property type="molecule type" value="Genomic_DNA"/>
</dbReference>
<keyword evidence="4" id="KW-1185">Reference proteome</keyword>
<feature type="domain" description="SbsA Ig-like" evidence="2">
    <location>
        <begin position="32"/>
        <end position="133"/>
    </location>
</feature>
<reference evidence="3 4" key="1">
    <citation type="journal article" date="2022" name="Int. J. Syst. Evol. Microbiol.">
        <title>Flavobacterium ammonificans sp. nov. and Flavobacterium ammoniigenes sp. nov., ammonifying bacteria isolated from surface river water.</title>
        <authorList>
            <person name="Watanabe K."/>
            <person name="Kitamura T."/>
            <person name="Ogata Y."/>
            <person name="Shindo C."/>
            <person name="Suda W."/>
        </authorList>
    </citation>
    <scope>NUCLEOTIDE SEQUENCE [LARGE SCALE GENOMIC DNA]</scope>
    <source>
        <strain evidence="3 4">GENT5</strain>
    </source>
</reference>
<keyword evidence="1" id="KW-0732">Signal</keyword>
<reference evidence="3 4" key="2">
    <citation type="journal article" date="2022" name="Microorganisms">
        <title>Complete Genome Sequences of Two Flavobacterium ammonificans Strains and a Flavobacterium ammoniigenes Strain of Ammonifying Bacterioplankton Isolated from Surface River Water.</title>
        <authorList>
            <person name="Suda W."/>
            <person name="Ogata Y."/>
            <person name="Shindo C."/>
            <person name="Watanabe K."/>
        </authorList>
    </citation>
    <scope>NUCLEOTIDE SEQUENCE [LARGE SCALE GENOMIC DNA]</scope>
    <source>
        <strain evidence="3 4">GENT5</strain>
    </source>
</reference>
<evidence type="ECO:0000259" key="2">
    <source>
        <dbReference type="Pfam" id="PF13205"/>
    </source>
</evidence>
<name>A0ABM7V3L2_9FLAO</name>
<accession>A0ABM7V3L2</accession>
<dbReference type="Proteomes" id="UP001319867">
    <property type="component" value="Chromosome"/>
</dbReference>
<gene>
    <name evidence="3" type="ORF">GENT5_04070</name>
</gene>
<evidence type="ECO:0000313" key="3">
    <source>
        <dbReference type="EMBL" id="BDB54102.1"/>
    </source>
</evidence>
<evidence type="ECO:0000313" key="4">
    <source>
        <dbReference type="Proteomes" id="UP001319867"/>
    </source>
</evidence>
<evidence type="ECO:0000256" key="1">
    <source>
        <dbReference type="ARBA" id="ARBA00022729"/>
    </source>
</evidence>
<dbReference type="RefSeq" id="WP_229317852.1">
    <property type="nucleotide sequence ID" value="NZ_AP025184.1"/>
</dbReference>
<proteinExistence type="predicted"/>